<reference evidence="1" key="1">
    <citation type="journal article" date="2014" name="Int. J. Syst. Evol. Microbiol.">
        <title>Complete genome sequence of Corynebacterium casei LMG S-19264T (=DSM 44701T), isolated from a smear-ripened cheese.</title>
        <authorList>
            <consortium name="US DOE Joint Genome Institute (JGI-PGF)"/>
            <person name="Walter F."/>
            <person name="Albersmeier A."/>
            <person name="Kalinowski J."/>
            <person name="Ruckert C."/>
        </authorList>
    </citation>
    <scope>NUCLEOTIDE SEQUENCE</scope>
    <source>
        <strain evidence="1">KCTC 12368</strain>
    </source>
</reference>
<dbReference type="EMBL" id="BMWX01000006">
    <property type="protein sequence ID" value="GGZ35775.1"/>
    <property type="molecule type" value="Genomic_DNA"/>
</dbReference>
<dbReference type="RefSeq" id="WP_018475506.1">
    <property type="nucleotide sequence ID" value="NZ_BMWX01000006.1"/>
</dbReference>
<evidence type="ECO:0000313" key="2">
    <source>
        <dbReference type="Proteomes" id="UP000619457"/>
    </source>
</evidence>
<protein>
    <submittedName>
        <fullName evidence="1">Uncharacterized protein</fullName>
    </submittedName>
</protein>
<comment type="caution">
    <text evidence="1">The sequence shown here is derived from an EMBL/GenBank/DDBJ whole genome shotgun (WGS) entry which is preliminary data.</text>
</comment>
<keyword evidence="2" id="KW-1185">Reference proteome</keyword>
<accession>A0A918UUW3</accession>
<sequence>MMKIILLEDRPGRQEQYLDSEKIAKLKALQGLKILLGEECRDRINKLNQADDSQLNEFTLILIHRSALSANGIDTVVNHCQENKKNLVFFSGGISQSLFTSQNFPYLLLNSKDFYQSNMLNFLSKFVNGGTEHITELIYGDSWNLNLMLNYRQLLLKGELGRTEESFKESIEELIGKLPLEDLNKEIKAKITLI</sequence>
<proteinExistence type="predicted"/>
<organism evidence="1 2">
    <name type="scientific">Echinicola pacifica</name>
    <dbReference type="NCBI Taxonomy" id="346377"/>
    <lineage>
        <taxon>Bacteria</taxon>
        <taxon>Pseudomonadati</taxon>
        <taxon>Bacteroidota</taxon>
        <taxon>Cytophagia</taxon>
        <taxon>Cytophagales</taxon>
        <taxon>Cyclobacteriaceae</taxon>
        <taxon>Echinicola</taxon>
    </lineage>
</organism>
<name>A0A918UUW3_9BACT</name>
<reference evidence="1" key="2">
    <citation type="submission" date="2020-09" db="EMBL/GenBank/DDBJ databases">
        <authorList>
            <person name="Sun Q."/>
            <person name="Kim S."/>
        </authorList>
    </citation>
    <scope>NUCLEOTIDE SEQUENCE</scope>
    <source>
        <strain evidence="1">KCTC 12368</strain>
    </source>
</reference>
<evidence type="ECO:0000313" key="1">
    <source>
        <dbReference type="EMBL" id="GGZ35775.1"/>
    </source>
</evidence>
<dbReference type="Proteomes" id="UP000619457">
    <property type="component" value="Unassembled WGS sequence"/>
</dbReference>
<dbReference type="AlphaFoldDB" id="A0A918UUW3"/>
<gene>
    <name evidence="1" type="ORF">GCM10007049_31280</name>
</gene>